<evidence type="ECO:0000313" key="1">
    <source>
        <dbReference type="EMBL" id="KRZ80857.1"/>
    </source>
</evidence>
<protein>
    <submittedName>
        <fullName evidence="1">Uncharacterized protein</fullName>
    </submittedName>
</protein>
<sequence>MTPKGKSDICLNLRQDDKADVSPISTTEYIPKSTQLTRRNVYNCHLQENKATFNSKAYSSCSSINS</sequence>
<keyword evidence="2" id="KW-1185">Reference proteome</keyword>
<evidence type="ECO:0000313" key="2">
    <source>
        <dbReference type="Proteomes" id="UP000054843"/>
    </source>
</evidence>
<dbReference type="EMBL" id="JYDO01000001">
    <property type="protein sequence ID" value="KRZ80857.1"/>
    <property type="molecule type" value="Genomic_DNA"/>
</dbReference>
<proteinExistence type="predicted"/>
<dbReference type="Proteomes" id="UP000054843">
    <property type="component" value="Unassembled WGS sequence"/>
</dbReference>
<accession>A0A0V1NA29</accession>
<name>A0A0V1NA29_9BILA</name>
<comment type="caution">
    <text evidence="1">The sequence shown here is derived from an EMBL/GenBank/DDBJ whole genome shotgun (WGS) entry which is preliminary data.</text>
</comment>
<dbReference type="AlphaFoldDB" id="A0A0V1NA29"/>
<reference evidence="1 2" key="1">
    <citation type="submission" date="2015-01" db="EMBL/GenBank/DDBJ databases">
        <title>Evolution of Trichinella species and genotypes.</title>
        <authorList>
            <person name="Korhonen P.K."/>
            <person name="Edoardo P."/>
            <person name="Giuseppe L.R."/>
            <person name="Gasser R.B."/>
        </authorList>
    </citation>
    <scope>NUCLEOTIDE SEQUENCE [LARGE SCALE GENOMIC DNA]</scope>
    <source>
        <strain evidence="1">ISS1980</strain>
    </source>
</reference>
<organism evidence="1 2">
    <name type="scientific">Trichinella papuae</name>
    <dbReference type="NCBI Taxonomy" id="268474"/>
    <lineage>
        <taxon>Eukaryota</taxon>
        <taxon>Metazoa</taxon>
        <taxon>Ecdysozoa</taxon>
        <taxon>Nematoda</taxon>
        <taxon>Enoplea</taxon>
        <taxon>Dorylaimia</taxon>
        <taxon>Trichinellida</taxon>
        <taxon>Trichinellidae</taxon>
        <taxon>Trichinella</taxon>
    </lineage>
</organism>
<gene>
    <name evidence="1" type="ORF">T10_5660</name>
</gene>